<feature type="chain" id="PRO_5030056833" evidence="1">
    <location>
        <begin position="29"/>
        <end position="186"/>
    </location>
</feature>
<accession>A0A2T4LQC4</accession>
<dbReference type="RefSeq" id="WP_107386509.1">
    <property type="nucleotide sequence ID" value="NZ_JABXXI010000009.1"/>
</dbReference>
<comment type="caution">
    <text evidence="2">The sequence shown here is derived from an EMBL/GenBank/DDBJ whole genome shotgun (WGS) entry which is preliminary data.</text>
</comment>
<dbReference type="EMBL" id="PYZR01000143">
    <property type="protein sequence ID" value="PTF65560.1"/>
    <property type="molecule type" value="Genomic_DNA"/>
</dbReference>
<feature type="signal peptide" evidence="1">
    <location>
        <begin position="1"/>
        <end position="28"/>
    </location>
</feature>
<keyword evidence="1" id="KW-0732">Signal</keyword>
<proteinExistence type="predicted"/>
<evidence type="ECO:0000313" key="3">
    <source>
        <dbReference type="Proteomes" id="UP000241208"/>
    </source>
</evidence>
<organism evidence="2 3">
    <name type="scientific">Staphylococcus cohnii</name>
    <dbReference type="NCBI Taxonomy" id="29382"/>
    <lineage>
        <taxon>Bacteria</taxon>
        <taxon>Bacillati</taxon>
        <taxon>Bacillota</taxon>
        <taxon>Bacilli</taxon>
        <taxon>Bacillales</taxon>
        <taxon>Staphylococcaceae</taxon>
        <taxon>Staphylococcus</taxon>
        <taxon>Staphylococcus cohnii species complex</taxon>
    </lineage>
</organism>
<evidence type="ECO:0000313" key="2">
    <source>
        <dbReference type="EMBL" id="PTF65560.1"/>
    </source>
</evidence>
<sequence length="186" mass="19111">MNNYAKITSTVLASIFTLSLAGSPITQASKENSNVHQKQQLSINNIPSDAQNEGDHYVKYISDQELKSELNKKGYDTSGFESAESNNSINTYAAKKGGVTKAVYGKGKNSDKVDLYLSHSAATGIIKAGGSGAAGALGALIGGVSGGFTGSFAGYLVNAFGGNAVPKNGIIIKGKVDGTVDSVVNQ</sequence>
<name>A0A2T4LQC4_9STAP</name>
<dbReference type="Proteomes" id="UP000241208">
    <property type="component" value="Unassembled WGS sequence"/>
</dbReference>
<evidence type="ECO:0000256" key="1">
    <source>
        <dbReference type="SAM" id="SignalP"/>
    </source>
</evidence>
<reference evidence="2 3" key="1">
    <citation type="journal article" date="2016" name="Front. Microbiol.">
        <title>Comprehensive Phylogenetic Analysis of Bovine Non-aureus Staphylococci Species Based on Whole-Genome Sequencing.</title>
        <authorList>
            <person name="Naushad S."/>
            <person name="Barkema H.W."/>
            <person name="Luby C."/>
            <person name="Condas L.A."/>
            <person name="Nobrega D.B."/>
            <person name="Carson D.A."/>
            <person name="De Buck J."/>
        </authorList>
    </citation>
    <scope>NUCLEOTIDE SEQUENCE [LARGE SCALE GENOMIC DNA]</scope>
    <source>
        <strain evidence="2 3">SNUC 3829</strain>
    </source>
</reference>
<gene>
    <name evidence="2" type="ORF">BUY34_10645</name>
</gene>
<dbReference type="AlphaFoldDB" id="A0A2T4LQC4"/>
<protein>
    <submittedName>
        <fullName evidence="2">Uncharacterized protein</fullName>
    </submittedName>
</protein>